<protein>
    <submittedName>
        <fullName evidence="3">SRPBCC domain-containing protein</fullName>
    </submittedName>
</protein>
<feature type="domain" description="Activator of Hsp90 ATPase homologue 1/2-like C-terminal" evidence="2">
    <location>
        <begin position="19"/>
        <end position="161"/>
    </location>
</feature>
<dbReference type="Gene3D" id="3.30.530.20">
    <property type="match status" value="1"/>
</dbReference>
<evidence type="ECO:0000256" key="1">
    <source>
        <dbReference type="ARBA" id="ARBA00006817"/>
    </source>
</evidence>
<proteinExistence type="inferred from homology"/>
<gene>
    <name evidence="3" type="ORF">POL72_33295</name>
</gene>
<name>A0ABT5C897_9BACT</name>
<sequence length="196" mass="21862">MQSPRVPHEPTVLIERTFDFPRDVVFDAWTNPDLLARWFAPRGCTIRFARIDIRPGGGFHSCIHNPQFGDCWTIGVYREVARPERLTFTMRIADANGNPASSESQGHDRDWPEETLVSITFTERNGRTLVRLEQNVSEALARRTGAHPSWLQMLDALGEELARGAKRPGQNTVQVDLAAISGAPTEGSTVSPDHDC</sequence>
<comment type="similarity">
    <text evidence="1">Belongs to the AHA1 family.</text>
</comment>
<evidence type="ECO:0000313" key="3">
    <source>
        <dbReference type="EMBL" id="MDC0682650.1"/>
    </source>
</evidence>
<dbReference type="RefSeq" id="WP_272100768.1">
    <property type="nucleotide sequence ID" value="NZ_JAQNDK010000004.1"/>
</dbReference>
<dbReference type="EMBL" id="JAQNDK010000004">
    <property type="protein sequence ID" value="MDC0682650.1"/>
    <property type="molecule type" value="Genomic_DNA"/>
</dbReference>
<dbReference type="Proteomes" id="UP001217485">
    <property type="component" value="Unassembled WGS sequence"/>
</dbReference>
<organism evidence="3 4">
    <name type="scientific">Sorangium atrum</name>
    <dbReference type="NCBI Taxonomy" id="2995308"/>
    <lineage>
        <taxon>Bacteria</taxon>
        <taxon>Pseudomonadati</taxon>
        <taxon>Myxococcota</taxon>
        <taxon>Polyangia</taxon>
        <taxon>Polyangiales</taxon>
        <taxon>Polyangiaceae</taxon>
        <taxon>Sorangium</taxon>
    </lineage>
</organism>
<accession>A0ABT5C897</accession>
<dbReference type="Pfam" id="PF08327">
    <property type="entry name" value="AHSA1"/>
    <property type="match status" value="1"/>
</dbReference>
<comment type="caution">
    <text evidence="3">The sequence shown here is derived from an EMBL/GenBank/DDBJ whole genome shotgun (WGS) entry which is preliminary data.</text>
</comment>
<keyword evidence="4" id="KW-1185">Reference proteome</keyword>
<reference evidence="3 4" key="1">
    <citation type="submission" date="2023-01" db="EMBL/GenBank/DDBJ databases">
        <title>Minimal conservation of predation-associated metabolite biosynthetic gene clusters underscores biosynthetic potential of Myxococcota including descriptions for ten novel species: Archangium lansinium sp. nov., Myxococcus landrumus sp. nov., Nannocystis bai.</title>
        <authorList>
            <person name="Ahearne A."/>
            <person name="Stevens C."/>
            <person name="Dowd S."/>
        </authorList>
    </citation>
    <scope>NUCLEOTIDE SEQUENCE [LARGE SCALE GENOMIC DNA]</scope>
    <source>
        <strain evidence="3 4">WIWO2</strain>
    </source>
</reference>
<dbReference type="InterPro" id="IPR023393">
    <property type="entry name" value="START-like_dom_sf"/>
</dbReference>
<dbReference type="InterPro" id="IPR013538">
    <property type="entry name" value="ASHA1/2-like_C"/>
</dbReference>
<dbReference type="CDD" id="cd07814">
    <property type="entry name" value="SRPBCC_CalC_Aha1-like"/>
    <property type="match status" value="1"/>
</dbReference>
<evidence type="ECO:0000313" key="4">
    <source>
        <dbReference type="Proteomes" id="UP001217485"/>
    </source>
</evidence>
<evidence type="ECO:0000259" key="2">
    <source>
        <dbReference type="Pfam" id="PF08327"/>
    </source>
</evidence>
<dbReference type="SUPFAM" id="SSF55961">
    <property type="entry name" value="Bet v1-like"/>
    <property type="match status" value="1"/>
</dbReference>